<dbReference type="AlphaFoldDB" id="A0A674NY99"/>
<dbReference type="InterPro" id="IPR039015">
    <property type="entry name" value="ENDOD1"/>
</dbReference>
<dbReference type="InterPro" id="IPR044929">
    <property type="entry name" value="DNA/RNA_non-sp_Endonuclease_sf"/>
</dbReference>
<evidence type="ECO:0000313" key="1">
    <source>
        <dbReference type="Ensembl" id="ENSTRUP00000077861.1"/>
    </source>
</evidence>
<accession>A0A674NY99</accession>
<protein>
    <recommendedName>
        <fullName evidence="3">DNA/RNA non-specific endonuclease domain-containing protein</fullName>
    </recommendedName>
</protein>
<proteinExistence type="predicted"/>
<organism evidence="1 2">
    <name type="scientific">Takifugu rubripes</name>
    <name type="common">Japanese pufferfish</name>
    <name type="synonym">Fugu rubripes</name>
    <dbReference type="NCBI Taxonomy" id="31033"/>
    <lineage>
        <taxon>Eukaryota</taxon>
        <taxon>Metazoa</taxon>
        <taxon>Chordata</taxon>
        <taxon>Craniata</taxon>
        <taxon>Vertebrata</taxon>
        <taxon>Euteleostomi</taxon>
        <taxon>Actinopterygii</taxon>
        <taxon>Neopterygii</taxon>
        <taxon>Teleostei</taxon>
        <taxon>Neoteleostei</taxon>
        <taxon>Acanthomorphata</taxon>
        <taxon>Eupercaria</taxon>
        <taxon>Tetraodontiformes</taxon>
        <taxon>Tetradontoidea</taxon>
        <taxon>Tetraodontidae</taxon>
        <taxon>Takifugu</taxon>
    </lineage>
</organism>
<name>A0A674NY99_TAKRU</name>
<dbReference type="Proteomes" id="UP000005226">
    <property type="component" value="Chromosome 8"/>
</dbReference>
<dbReference type="SUPFAM" id="SSF54060">
    <property type="entry name" value="His-Me finger endonucleases"/>
    <property type="match status" value="1"/>
</dbReference>
<dbReference type="InParanoid" id="A0A674NY99"/>
<dbReference type="PANTHER" id="PTHR21472">
    <property type="entry name" value="ENDONUCLEASE DOMAIN-CONTAINING 1 PROTEIN ENDOD1"/>
    <property type="match status" value="1"/>
</dbReference>
<dbReference type="Gene3D" id="3.40.570.10">
    <property type="entry name" value="Extracellular Endonuclease, subunit A"/>
    <property type="match status" value="1"/>
</dbReference>
<evidence type="ECO:0008006" key="3">
    <source>
        <dbReference type="Google" id="ProtNLM"/>
    </source>
</evidence>
<sequence>MHLNRLKLTTLVNIPEVVDSLSDCEELFLKSPPQIPGILGNGTILNRKQKAVCDAVRHHAVRLQKVGGDGSSNEDYEGDTNYNGGRLFPSCHAYDEADIKSTFTLTHAGPRASRSNRGSWRKMEICVACVMKKYCSNNGCVVAGARPGSSSYIYRPSSTQHSAATAPPPGCSTSGSTCHVMHRARTHHVTTTFNQHLIRMNFFPTIKLLHI</sequence>
<reference evidence="1 2" key="1">
    <citation type="journal article" date="2011" name="Genome Biol. Evol.">
        <title>Integration of the genetic map and genome assembly of fugu facilitates insights into distinct features of genome evolution in teleosts and mammals.</title>
        <authorList>
            <person name="Kai W."/>
            <person name="Kikuchi K."/>
            <person name="Tohari S."/>
            <person name="Chew A.K."/>
            <person name="Tay A."/>
            <person name="Fujiwara A."/>
            <person name="Hosoya S."/>
            <person name="Suetake H."/>
            <person name="Naruse K."/>
            <person name="Brenner S."/>
            <person name="Suzuki Y."/>
            <person name="Venkatesh B."/>
        </authorList>
    </citation>
    <scope>NUCLEOTIDE SEQUENCE [LARGE SCALE GENOMIC DNA]</scope>
</reference>
<reference evidence="1" key="2">
    <citation type="submission" date="2025-08" db="UniProtKB">
        <authorList>
            <consortium name="Ensembl"/>
        </authorList>
    </citation>
    <scope>IDENTIFICATION</scope>
</reference>
<dbReference type="Ensembl" id="ENSTRUT00000073472.1">
    <property type="protein sequence ID" value="ENSTRUP00000077861.1"/>
    <property type="gene ID" value="ENSTRUG00000027752.1"/>
</dbReference>
<dbReference type="PANTHER" id="PTHR21472:SF15">
    <property type="entry name" value="ENDONUCLEASE DOMAIN-CONTAINING 1 PROTEIN-RELATED"/>
    <property type="match status" value="1"/>
</dbReference>
<dbReference type="InterPro" id="IPR044925">
    <property type="entry name" value="His-Me_finger_sf"/>
</dbReference>
<keyword evidence="2" id="KW-1185">Reference proteome</keyword>
<reference evidence="1" key="3">
    <citation type="submission" date="2025-09" db="UniProtKB">
        <authorList>
            <consortium name="Ensembl"/>
        </authorList>
    </citation>
    <scope>IDENTIFICATION</scope>
</reference>
<evidence type="ECO:0000313" key="2">
    <source>
        <dbReference type="Proteomes" id="UP000005226"/>
    </source>
</evidence>